<dbReference type="AlphaFoldDB" id="A0AA36H8C0"/>
<proteinExistence type="predicted"/>
<gene>
    <name evidence="2" type="ORF">CYNAS_LOCUS17969</name>
</gene>
<feature type="region of interest" description="Disordered" evidence="1">
    <location>
        <begin position="13"/>
        <end position="42"/>
    </location>
</feature>
<comment type="caution">
    <text evidence="2">The sequence shown here is derived from an EMBL/GenBank/DDBJ whole genome shotgun (WGS) entry which is preliminary data.</text>
</comment>
<reference evidence="2" key="1">
    <citation type="submission" date="2023-07" db="EMBL/GenBank/DDBJ databases">
        <authorList>
            <consortium name="CYATHOMIX"/>
        </authorList>
    </citation>
    <scope>NUCLEOTIDE SEQUENCE</scope>
    <source>
        <strain evidence="2">N/A</strain>
    </source>
</reference>
<dbReference type="EMBL" id="CATQJL010000316">
    <property type="protein sequence ID" value="CAJ0605986.1"/>
    <property type="molecule type" value="Genomic_DNA"/>
</dbReference>
<feature type="region of interest" description="Disordered" evidence="1">
    <location>
        <begin position="85"/>
        <end position="105"/>
    </location>
</feature>
<feature type="compositionally biased region" description="Polar residues" evidence="1">
    <location>
        <begin position="32"/>
        <end position="42"/>
    </location>
</feature>
<protein>
    <submittedName>
        <fullName evidence="2">Uncharacterized protein</fullName>
    </submittedName>
</protein>
<name>A0AA36H8C0_CYLNA</name>
<dbReference type="Proteomes" id="UP001176961">
    <property type="component" value="Unassembled WGS sequence"/>
</dbReference>
<keyword evidence="3" id="KW-1185">Reference proteome</keyword>
<evidence type="ECO:0000313" key="2">
    <source>
        <dbReference type="EMBL" id="CAJ0605986.1"/>
    </source>
</evidence>
<evidence type="ECO:0000313" key="3">
    <source>
        <dbReference type="Proteomes" id="UP001176961"/>
    </source>
</evidence>
<evidence type="ECO:0000256" key="1">
    <source>
        <dbReference type="SAM" id="MobiDB-lite"/>
    </source>
</evidence>
<organism evidence="2 3">
    <name type="scientific">Cylicocyclus nassatus</name>
    <name type="common">Nematode worm</name>
    <dbReference type="NCBI Taxonomy" id="53992"/>
    <lineage>
        <taxon>Eukaryota</taxon>
        <taxon>Metazoa</taxon>
        <taxon>Ecdysozoa</taxon>
        <taxon>Nematoda</taxon>
        <taxon>Chromadorea</taxon>
        <taxon>Rhabditida</taxon>
        <taxon>Rhabditina</taxon>
        <taxon>Rhabditomorpha</taxon>
        <taxon>Strongyloidea</taxon>
        <taxon>Strongylidae</taxon>
        <taxon>Cylicocyclus</taxon>
    </lineage>
</organism>
<sequence length="171" mass="18301">MKRKRRKFLIERLLNAESTSEKGPQLEPSGSDFDTSAKTSAKQVESLLHKPISDIPAPVPSPATDLLLSELNDEEADELLAAGAEALNSTPSKSPARRAGGSAHGRTFMPACISLEKDMEADFGTLTALQLPPDREGVGGAVESLEAAEERRSSGFWAVDDPVTMELAGRR</sequence>
<accession>A0AA36H8C0</accession>